<dbReference type="EMBL" id="SRLO01000719">
    <property type="protein sequence ID" value="TNN47925.1"/>
    <property type="molecule type" value="Genomic_DNA"/>
</dbReference>
<evidence type="ECO:0000313" key="2">
    <source>
        <dbReference type="EMBL" id="TNN47925.1"/>
    </source>
</evidence>
<evidence type="ECO:0000256" key="1">
    <source>
        <dbReference type="SAM" id="MobiDB-lite"/>
    </source>
</evidence>
<dbReference type="AlphaFoldDB" id="A0A4Z2G4C4"/>
<proteinExistence type="predicted"/>
<gene>
    <name evidence="2" type="ORF">EYF80_041868</name>
</gene>
<dbReference type="Proteomes" id="UP000314294">
    <property type="component" value="Unassembled WGS sequence"/>
</dbReference>
<keyword evidence="3" id="KW-1185">Reference proteome</keyword>
<protein>
    <submittedName>
        <fullName evidence="2">Uncharacterized protein</fullName>
    </submittedName>
</protein>
<accession>A0A4Z2G4C4</accession>
<organism evidence="2 3">
    <name type="scientific">Liparis tanakae</name>
    <name type="common">Tanaka's snailfish</name>
    <dbReference type="NCBI Taxonomy" id="230148"/>
    <lineage>
        <taxon>Eukaryota</taxon>
        <taxon>Metazoa</taxon>
        <taxon>Chordata</taxon>
        <taxon>Craniata</taxon>
        <taxon>Vertebrata</taxon>
        <taxon>Euteleostomi</taxon>
        <taxon>Actinopterygii</taxon>
        <taxon>Neopterygii</taxon>
        <taxon>Teleostei</taxon>
        <taxon>Neoteleostei</taxon>
        <taxon>Acanthomorphata</taxon>
        <taxon>Eupercaria</taxon>
        <taxon>Perciformes</taxon>
        <taxon>Cottioidei</taxon>
        <taxon>Cottales</taxon>
        <taxon>Liparidae</taxon>
        <taxon>Liparis</taxon>
    </lineage>
</organism>
<evidence type="ECO:0000313" key="3">
    <source>
        <dbReference type="Proteomes" id="UP000314294"/>
    </source>
</evidence>
<name>A0A4Z2G4C4_9TELE</name>
<comment type="caution">
    <text evidence="2">The sequence shown here is derived from an EMBL/GenBank/DDBJ whole genome shotgun (WGS) entry which is preliminary data.</text>
</comment>
<sequence length="218" mass="24013">MSPPQAAARLALEKNVLMRKHCMMVAVANAPRLLLVHHAFDDHGHRVDPGQRHEERQRAVQHPEEPAVMGTNRVFVSAAGDSHVVHVAGVRHLLDVDAGWLLDSGQHAAHRSLHQVLDVHEAAPDVAHVVKRVGCRTGIPKPEEKTKELETVLKTSSGSRDVRRQPGGRGVGQQEHHAGPELPVLQQLQSPVHQVTLALQPLQLVQGETLQRTMEDRI</sequence>
<feature type="region of interest" description="Disordered" evidence="1">
    <location>
        <begin position="150"/>
        <end position="176"/>
    </location>
</feature>
<reference evidence="2 3" key="1">
    <citation type="submission" date="2019-03" db="EMBL/GenBank/DDBJ databases">
        <title>First draft genome of Liparis tanakae, snailfish: a comprehensive survey of snailfish specific genes.</title>
        <authorList>
            <person name="Kim W."/>
            <person name="Song I."/>
            <person name="Jeong J.-H."/>
            <person name="Kim D."/>
            <person name="Kim S."/>
            <person name="Ryu S."/>
            <person name="Song J.Y."/>
            <person name="Lee S.K."/>
        </authorList>
    </citation>
    <scope>NUCLEOTIDE SEQUENCE [LARGE SCALE GENOMIC DNA]</scope>
    <source>
        <tissue evidence="2">Muscle</tissue>
    </source>
</reference>